<feature type="repeat" description="ANK" evidence="3">
    <location>
        <begin position="68"/>
        <end position="100"/>
    </location>
</feature>
<dbReference type="EMBL" id="CAXITT010000195">
    <property type="protein sequence ID" value="CAL1535223.1"/>
    <property type="molecule type" value="Genomic_DNA"/>
</dbReference>
<feature type="repeat" description="ANK" evidence="3">
    <location>
        <begin position="647"/>
        <end position="679"/>
    </location>
</feature>
<keyword evidence="5" id="KW-1185">Reference proteome</keyword>
<dbReference type="SMART" id="SM00248">
    <property type="entry name" value="ANK"/>
    <property type="match status" value="15"/>
</dbReference>
<evidence type="ECO:0000256" key="2">
    <source>
        <dbReference type="ARBA" id="ARBA00023043"/>
    </source>
</evidence>
<organism evidence="4 5">
    <name type="scientific">Lymnaea stagnalis</name>
    <name type="common">Great pond snail</name>
    <name type="synonym">Helix stagnalis</name>
    <dbReference type="NCBI Taxonomy" id="6523"/>
    <lineage>
        <taxon>Eukaryota</taxon>
        <taxon>Metazoa</taxon>
        <taxon>Spiralia</taxon>
        <taxon>Lophotrochozoa</taxon>
        <taxon>Mollusca</taxon>
        <taxon>Gastropoda</taxon>
        <taxon>Heterobranchia</taxon>
        <taxon>Euthyneura</taxon>
        <taxon>Panpulmonata</taxon>
        <taxon>Hygrophila</taxon>
        <taxon>Lymnaeoidea</taxon>
        <taxon>Lymnaeidae</taxon>
        <taxon>Lymnaea</taxon>
    </lineage>
</organism>
<evidence type="ECO:0000313" key="4">
    <source>
        <dbReference type="EMBL" id="CAL1535223.1"/>
    </source>
</evidence>
<feature type="repeat" description="ANK" evidence="3">
    <location>
        <begin position="35"/>
        <end position="67"/>
    </location>
</feature>
<dbReference type="Proteomes" id="UP001497497">
    <property type="component" value="Unassembled WGS sequence"/>
</dbReference>
<dbReference type="InterPro" id="IPR002110">
    <property type="entry name" value="Ankyrin_rpt"/>
</dbReference>
<feature type="repeat" description="ANK" evidence="3">
    <location>
        <begin position="515"/>
        <end position="548"/>
    </location>
</feature>
<name>A0AAV2HPB0_LYMST</name>
<protein>
    <recommendedName>
        <fullName evidence="6">ANK_REP_REGION domain-containing protein</fullName>
    </recommendedName>
</protein>
<keyword evidence="2 3" id="KW-0040">ANK repeat</keyword>
<dbReference type="PROSITE" id="PS50297">
    <property type="entry name" value="ANK_REP_REGION"/>
    <property type="match status" value="6"/>
</dbReference>
<evidence type="ECO:0000256" key="1">
    <source>
        <dbReference type="ARBA" id="ARBA00022737"/>
    </source>
</evidence>
<gene>
    <name evidence="4" type="ORF">GSLYS_00009183001</name>
</gene>
<evidence type="ECO:0008006" key="6">
    <source>
        <dbReference type="Google" id="ProtNLM"/>
    </source>
</evidence>
<dbReference type="InterPro" id="IPR036770">
    <property type="entry name" value="Ankyrin_rpt-contain_sf"/>
</dbReference>
<dbReference type="PROSITE" id="PS50088">
    <property type="entry name" value="ANK_REPEAT"/>
    <property type="match status" value="7"/>
</dbReference>
<dbReference type="InterPro" id="IPR051165">
    <property type="entry name" value="Multifunctional_ANK_Repeat"/>
</dbReference>
<keyword evidence="1" id="KW-0677">Repeat</keyword>
<feature type="repeat" description="ANK" evidence="3">
    <location>
        <begin position="310"/>
        <end position="342"/>
    </location>
</feature>
<dbReference type="PANTHER" id="PTHR24123">
    <property type="entry name" value="ANKYRIN REPEAT-CONTAINING"/>
    <property type="match status" value="1"/>
</dbReference>
<dbReference type="PANTHER" id="PTHR24123:SF33">
    <property type="entry name" value="PROTEIN HOS4"/>
    <property type="match status" value="1"/>
</dbReference>
<evidence type="ECO:0000256" key="3">
    <source>
        <dbReference type="PROSITE-ProRule" id="PRU00023"/>
    </source>
</evidence>
<proteinExistence type="predicted"/>
<feature type="repeat" description="ANK" evidence="3">
    <location>
        <begin position="409"/>
        <end position="441"/>
    </location>
</feature>
<sequence length="926" mass="100594">MSNFDASTFAHQRVNGVMELFQILAGSVGDQYSGNADAALLAACRAGNTLIVEGLLQLGSNVDARDEGGSTPLMICTELALTDVARVLIAHGADINAVNSNGETALILSVYSDATDVTKLLLEHPDIEMEQQNNDGYTALMCAIECLNWGAIFVLFDAGACFGGDMFTPTNSPPTPGPFVNTGALAEQIAKANGSLEVLQMLKSCTLNGIQPLERAVLNRDLKSTQLLIQHYVPSPTTPSICAMILKLLNCIQESVSALSNIDVEIINILLDKLDNADGDRLEKQKVLELATGMGNYDLVQLLCQRGFFGSDRALGLAAAKGRCDILQLLLEVPADTNLLDSSSELAYTGSALQLAIVNEKFDCAKILISRGAKINILEGLTDALHRGSEEVLQFLIDQYPCLMKENFNSSNGFHVAVKRSDRRIINLMLDHGADVNLIIQGKTALMNAVDPIVVDLLLERGADVNQQVNSSVCGSALHYSLSSEYRTQLDDSTIEDVIRKLVENGANCNLKNILGQSPLNLAAQRPRSSRIIRLLVHSGADLNERDFLGQTMLHIAVENVEIENVQALLDAGADVNMTDDLGRCALFGTANMAAICCLLGRGANVNSRDGEGNTILMHVLNHEGWYFCDIGVLIDAGCDVNSRNQKSRTALMIAADSCNVEALKLLLEAGADVNAVTEGPKKKTPLKMCLRNLWEDNEEAATTCCEILLEHKASVEEFDPSVVHQLVAKGLNRLVEQFIHAGLGPSDVRIERKIQGWFKGTAKLSPLCVALLTYNTALARYFFRINFLTKSDLTIISKKQNVLKYLQSHFNLDCMKFLEDVCQKPLSLQTLCVIGVSSAIGLGRGREERVSRTGLPTPIQDALLFRRESVIGESTGSPGNSGSYMFTQYMNAQYVRMSLLCSLQKAERIRGILSPSDSSEDENSD</sequence>
<accession>A0AAV2HPB0</accession>
<reference evidence="4 5" key="1">
    <citation type="submission" date="2024-04" db="EMBL/GenBank/DDBJ databases">
        <authorList>
            <consortium name="Genoscope - CEA"/>
            <person name="William W."/>
        </authorList>
    </citation>
    <scope>NUCLEOTIDE SEQUENCE [LARGE SCALE GENOMIC DNA]</scope>
</reference>
<dbReference type="Pfam" id="PF12796">
    <property type="entry name" value="Ank_2"/>
    <property type="match status" value="4"/>
</dbReference>
<comment type="caution">
    <text evidence="4">The sequence shown here is derived from an EMBL/GenBank/DDBJ whole genome shotgun (WGS) entry which is preliminary data.</text>
</comment>
<dbReference type="AlphaFoldDB" id="A0AAV2HPB0"/>
<feature type="repeat" description="ANK" evidence="3">
    <location>
        <begin position="549"/>
        <end position="581"/>
    </location>
</feature>
<evidence type="ECO:0000313" key="5">
    <source>
        <dbReference type="Proteomes" id="UP001497497"/>
    </source>
</evidence>
<dbReference type="Gene3D" id="1.25.40.20">
    <property type="entry name" value="Ankyrin repeat-containing domain"/>
    <property type="match status" value="5"/>
</dbReference>
<dbReference type="SUPFAM" id="SSF48403">
    <property type="entry name" value="Ankyrin repeat"/>
    <property type="match status" value="2"/>
</dbReference>